<evidence type="ECO:0000313" key="1">
    <source>
        <dbReference type="EMBL" id="VEL25736.1"/>
    </source>
</evidence>
<protein>
    <submittedName>
        <fullName evidence="1">Uncharacterized protein</fullName>
    </submittedName>
</protein>
<feature type="non-terminal residue" evidence="1">
    <location>
        <position position="1"/>
    </location>
</feature>
<dbReference type="Proteomes" id="UP000784294">
    <property type="component" value="Unassembled WGS sequence"/>
</dbReference>
<comment type="caution">
    <text evidence="1">The sequence shown here is derived from an EMBL/GenBank/DDBJ whole genome shotgun (WGS) entry which is preliminary data.</text>
</comment>
<reference evidence="1" key="1">
    <citation type="submission" date="2018-11" db="EMBL/GenBank/DDBJ databases">
        <authorList>
            <consortium name="Pathogen Informatics"/>
        </authorList>
    </citation>
    <scope>NUCLEOTIDE SEQUENCE</scope>
</reference>
<name>A0A3S5ACN1_9PLAT</name>
<keyword evidence="2" id="KW-1185">Reference proteome</keyword>
<dbReference type="EMBL" id="CAAALY010075965">
    <property type="protein sequence ID" value="VEL25736.1"/>
    <property type="molecule type" value="Genomic_DNA"/>
</dbReference>
<gene>
    <name evidence="1" type="ORF">PXEA_LOCUS19176</name>
</gene>
<dbReference type="AlphaFoldDB" id="A0A3S5ACN1"/>
<evidence type="ECO:0000313" key="2">
    <source>
        <dbReference type="Proteomes" id="UP000784294"/>
    </source>
</evidence>
<organism evidence="1 2">
    <name type="scientific">Protopolystoma xenopodis</name>
    <dbReference type="NCBI Taxonomy" id="117903"/>
    <lineage>
        <taxon>Eukaryota</taxon>
        <taxon>Metazoa</taxon>
        <taxon>Spiralia</taxon>
        <taxon>Lophotrochozoa</taxon>
        <taxon>Platyhelminthes</taxon>
        <taxon>Monogenea</taxon>
        <taxon>Polyopisthocotylea</taxon>
        <taxon>Polystomatidea</taxon>
        <taxon>Polystomatidae</taxon>
        <taxon>Protopolystoma</taxon>
    </lineage>
</organism>
<proteinExistence type="predicted"/>
<sequence length="78" mass="9253">KIEELSREVIAKGLDHQKSEQTQQKLRDIYFKLREEHLTLLRNACWKLGSIEALDNQAYYHHANNLFRVSKQANFLVL</sequence>
<accession>A0A3S5ACN1</accession>